<feature type="compositionally biased region" description="Gly residues" evidence="1">
    <location>
        <begin position="180"/>
        <end position="191"/>
    </location>
</feature>
<feature type="chain" id="PRO_5008747720" evidence="2">
    <location>
        <begin position="34"/>
        <end position="365"/>
    </location>
</feature>
<evidence type="ECO:0000313" key="5">
    <source>
        <dbReference type="Proteomes" id="UP000198937"/>
    </source>
</evidence>
<dbReference type="STRING" id="683228.GA0070617_2395"/>
<organism evidence="4 5">
    <name type="scientific">Micromonospora yangpuensis</name>
    <dbReference type="NCBI Taxonomy" id="683228"/>
    <lineage>
        <taxon>Bacteria</taxon>
        <taxon>Bacillati</taxon>
        <taxon>Actinomycetota</taxon>
        <taxon>Actinomycetes</taxon>
        <taxon>Micromonosporales</taxon>
        <taxon>Micromonosporaceae</taxon>
        <taxon>Micromonospora</taxon>
    </lineage>
</organism>
<proteinExistence type="predicted"/>
<gene>
    <name evidence="4" type="ORF">GA0070617_2395</name>
</gene>
<reference evidence="4 5" key="1">
    <citation type="submission" date="2016-06" db="EMBL/GenBank/DDBJ databases">
        <authorList>
            <person name="Kjaerup R.B."/>
            <person name="Dalgaard T.S."/>
            <person name="Juul-Madsen H.R."/>
        </authorList>
    </citation>
    <scope>NUCLEOTIDE SEQUENCE [LARGE SCALE GENOMIC DNA]</scope>
    <source>
        <strain evidence="4 5">DSM 45577</strain>
    </source>
</reference>
<dbReference type="InterPro" id="IPR012533">
    <property type="entry name" value="YcnI-copper_dom"/>
</dbReference>
<feature type="domain" description="YncI copper-binding" evidence="3">
    <location>
        <begin position="36"/>
        <end position="175"/>
    </location>
</feature>
<feature type="region of interest" description="Disordered" evidence="1">
    <location>
        <begin position="178"/>
        <end position="197"/>
    </location>
</feature>
<dbReference type="AlphaFoldDB" id="A0A1C6UHU2"/>
<feature type="compositionally biased region" description="Low complexity" evidence="1">
    <location>
        <begin position="270"/>
        <end position="365"/>
    </location>
</feature>
<evidence type="ECO:0000256" key="1">
    <source>
        <dbReference type="SAM" id="MobiDB-lite"/>
    </source>
</evidence>
<evidence type="ECO:0000259" key="3">
    <source>
        <dbReference type="Pfam" id="PF07987"/>
    </source>
</evidence>
<protein>
    <submittedName>
        <fullName evidence="4">Uncharacterized protein YcnI</fullName>
    </submittedName>
</protein>
<accession>A0A1C6UHU2</accession>
<feature type="region of interest" description="Disordered" evidence="1">
    <location>
        <begin position="251"/>
        <end position="365"/>
    </location>
</feature>
<feature type="signal peptide" evidence="2">
    <location>
        <begin position="1"/>
        <end position="33"/>
    </location>
</feature>
<dbReference type="RefSeq" id="WP_175440503.1">
    <property type="nucleotide sequence ID" value="NZ_BMMJ01000004.1"/>
</dbReference>
<dbReference type="Proteomes" id="UP000198937">
    <property type="component" value="Unassembled WGS sequence"/>
</dbReference>
<name>A0A1C6UHU2_9ACTN</name>
<evidence type="ECO:0000256" key="2">
    <source>
        <dbReference type="SAM" id="SignalP"/>
    </source>
</evidence>
<sequence length="365" mass="36780">MTRSDSQRSRAGALTALAVAVVGVLGWPGAAWAADVTSTPGQARQGDPVKFEIVVPEERPGARTSKVELRLPTAYPIGEAYPMSVDGWAPQITTRKLDEPVASIHGPLVDTVTAAVTWTRVGSATTGPNRFAVSMGPLPQAERMTFEVVQTYSDKTVVRWADPAGGAHPAPVLALLPAAPGGGADTGGGHGAHPTLSTRLAEPHEYGGSALYEPEEGGWLTADLLLGGGLVAGLGGGAAAGWLGTRWLRRRRDTTGEDDPKSGETQGNDEGTAAGSTAETAPTDTATTPADTKAAPADTATTPADTATTPADTKATPAETKATPAEPVTPADTVTPADAEAAPASPEATPAAPGTAPAGEAAVAR</sequence>
<keyword evidence="5" id="KW-1185">Reference proteome</keyword>
<keyword evidence="2" id="KW-0732">Signal</keyword>
<dbReference type="InterPro" id="IPR038507">
    <property type="entry name" value="YcnI-like_sf"/>
</dbReference>
<dbReference type="Gene3D" id="2.60.40.2230">
    <property type="entry name" value="Uncharacterised protein YcnI-like PF07987, DUF1775"/>
    <property type="match status" value="1"/>
</dbReference>
<dbReference type="Pfam" id="PF07987">
    <property type="entry name" value="DUF1775"/>
    <property type="match status" value="1"/>
</dbReference>
<evidence type="ECO:0000313" key="4">
    <source>
        <dbReference type="EMBL" id="SCL53541.1"/>
    </source>
</evidence>
<feature type="compositionally biased region" description="Basic and acidic residues" evidence="1">
    <location>
        <begin position="253"/>
        <end position="262"/>
    </location>
</feature>
<dbReference type="EMBL" id="FMIA01000002">
    <property type="protein sequence ID" value="SCL53541.1"/>
    <property type="molecule type" value="Genomic_DNA"/>
</dbReference>